<sequence length="157" mass="17460">MNGITELYSRLLKYPSDETILMQIAAETGADVSQYSLSRLQEEYVECFDFNPKAALTLTTHTAGNDSEKSDLMETMNALLCCYEIARTDNASPDYIPDVLSAYCLAVASEEEQEALIFLTDILLKGCGNIRTALKKGIYADLMKKLCSILESEVRYA</sequence>
<dbReference type="Proteomes" id="UP000294614">
    <property type="component" value="Unassembled WGS sequence"/>
</dbReference>
<protein>
    <submittedName>
        <fullName evidence="1">Respiratory nitrate reductase chaperone NarJ</fullName>
    </submittedName>
</protein>
<dbReference type="RefSeq" id="WP_132874052.1">
    <property type="nucleotide sequence ID" value="NZ_JBLJBI010000118.1"/>
</dbReference>
<keyword evidence="2" id="KW-1185">Reference proteome</keyword>
<dbReference type="AlphaFoldDB" id="A0A4R1K796"/>
<dbReference type="InterPro" id="IPR036411">
    <property type="entry name" value="TorD-like_sf"/>
</dbReference>
<name>A0A4R1K796_9BACT</name>
<dbReference type="SUPFAM" id="SSF89155">
    <property type="entry name" value="TorD-like"/>
    <property type="match status" value="1"/>
</dbReference>
<dbReference type="OrthoDB" id="8478585at2"/>
<evidence type="ECO:0000313" key="2">
    <source>
        <dbReference type="Proteomes" id="UP000294614"/>
    </source>
</evidence>
<evidence type="ECO:0000313" key="1">
    <source>
        <dbReference type="EMBL" id="TCK59900.1"/>
    </source>
</evidence>
<comment type="caution">
    <text evidence="1">The sequence shown here is derived from an EMBL/GenBank/DDBJ whole genome shotgun (WGS) entry which is preliminary data.</text>
</comment>
<proteinExistence type="predicted"/>
<reference evidence="1 2" key="1">
    <citation type="submission" date="2019-03" db="EMBL/GenBank/DDBJ databases">
        <title>Genomic Encyclopedia of Type Strains, Phase IV (KMG-IV): sequencing the most valuable type-strain genomes for metagenomic binning, comparative biology and taxonomic classification.</title>
        <authorList>
            <person name="Goeker M."/>
        </authorList>
    </citation>
    <scope>NUCLEOTIDE SEQUENCE [LARGE SCALE GENOMIC DNA]</scope>
    <source>
        <strain evidence="1 2">DSM 24984</strain>
    </source>
</reference>
<organism evidence="1 2">
    <name type="scientific">Seleniivibrio woodruffii</name>
    <dbReference type="NCBI Taxonomy" id="1078050"/>
    <lineage>
        <taxon>Bacteria</taxon>
        <taxon>Pseudomonadati</taxon>
        <taxon>Deferribacterota</taxon>
        <taxon>Deferribacteres</taxon>
        <taxon>Deferribacterales</taxon>
        <taxon>Geovibrionaceae</taxon>
        <taxon>Seleniivibrio</taxon>
    </lineage>
</organism>
<dbReference type="EMBL" id="SMGG01000005">
    <property type="protein sequence ID" value="TCK59900.1"/>
    <property type="molecule type" value="Genomic_DNA"/>
</dbReference>
<gene>
    <name evidence="1" type="ORF">C8D98_2067</name>
</gene>
<accession>A0A4R1K796</accession>